<gene>
    <name evidence="1" type="ORF">E5336_02945</name>
</gene>
<evidence type="ECO:0000313" key="1">
    <source>
        <dbReference type="EMBL" id="TGY66759.1"/>
    </source>
</evidence>
<protein>
    <submittedName>
        <fullName evidence="1">Cation-translocating P-type ATPase</fullName>
    </submittedName>
</protein>
<dbReference type="EMBL" id="SRYG01000004">
    <property type="protein sequence ID" value="TGY66759.1"/>
    <property type="molecule type" value="Genomic_DNA"/>
</dbReference>
<proteinExistence type="predicted"/>
<keyword evidence="2" id="KW-1185">Reference proteome</keyword>
<reference evidence="1" key="1">
    <citation type="submission" date="2019-04" db="EMBL/GenBank/DDBJ databases">
        <title>Microbes associate with the intestines of laboratory mice.</title>
        <authorList>
            <person name="Navarre W."/>
            <person name="Wong E."/>
            <person name="Huang K."/>
            <person name="Tropini C."/>
            <person name="Ng K."/>
            <person name="Yu B."/>
        </authorList>
    </citation>
    <scope>NUCLEOTIDE SEQUENCE</scope>
    <source>
        <strain evidence="1">NM09_H32</strain>
    </source>
</reference>
<organism evidence="1 2">
    <name type="scientific">Dubosiella muris</name>
    <dbReference type="NCBI Taxonomy" id="3038133"/>
    <lineage>
        <taxon>Bacteria</taxon>
        <taxon>Bacillati</taxon>
        <taxon>Bacillota</taxon>
        <taxon>Erysipelotrichia</taxon>
        <taxon>Erysipelotrichales</taxon>
        <taxon>Erysipelotrichaceae</taxon>
        <taxon>Dubosiella</taxon>
    </lineage>
</organism>
<dbReference type="Proteomes" id="UP000308836">
    <property type="component" value="Unassembled WGS sequence"/>
</dbReference>
<sequence>MKFYDQSVPDVERCLDTNIHTGLDTTQVKQRQEKYGPNKLKEAKQKSSFARFVDQFKDPMIIILLIAAAISFGIAIFEKDPEGFFEPVLILVIVILNALMGVVQESKAEAALNALKQMTTPQARVIRNGKEEIVPSQDLVPGDIIKLEAGDFVPADARLFQSVSLKSEEAALTGESVPAEKDAGAIVKDGAPLGDRVDMVYSGCSITYGTGQAIVCAIGMDTEMGKIAGLLNSEEKSQTPLQLKLAQLGKYLGFLAIGCCAIIFVVGLLNGLPPMELFLTSVSLAVAAIPEGLPAIVTIVLSIGVTKLAKQNAIIRNLPAVETLGSASIICSDKTGTLTQNKMTLVKAWADGDEDVVDITTDDPKEIKRLLQLGTLCSDGSILIEDGQEKSVGDPTETSIVSAAMKNGMTKEALNQMYPRLAELPFDSDRKLMSTINKMDGQLVVITKGALDSMIPRLKSGDVKKAKELNEAMSKNALRVLAIASKPIDEVPKNPTSEQLENDLNLEGLVAMIDPARPEAKEAVKVCRKAGIRPVMITGDHVITASAIAKELGILRDGDKAITGVELDAMSDDELDHDIENISVYARVSPENKIRIVKGWQRKNQVVAMTGDGVNDAPALKAADIGCAMGITGTEVAKGAADMILTDDNFATIVFAVREGRGIFSNLKKVIGYLLGTNIGEVLVVFVSMLLWHKSPFVSMQLLWINLVTDSLPAIALGMEPVEKDVMNHKPKAKNEGIFANGFGARIILQGVMFGGLALLSFYLGQQLTHTERGAETMAFITLALSQVIQAFNMRSEHSLFKTGFFTNKKLNMAALVSFALVALVIFTPLNIPFNLEILPWGDFFIALGLAFVPFVVMECSKAFGLIKHSKSYDE</sequence>
<accession>A0AC61R920</accession>
<name>A0AC61R920_9FIRM</name>
<comment type="caution">
    <text evidence="1">The sequence shown here is derived from an EMBL/GenBank/DDBJ whole genome shotgun (WGS) entry which is preliminary data.</text>
</comment>
<evidence type="ECO:0000313" key="2">
    <source>
        <dbReference type="Proteomes" id="UP000308836"/>
    </source>
</evidence>